<keyword evidence="7" id="KW-0067">ATP-binding</keyword>
<feature type="transmembrane region" description="Helical" evidence="10">
    <location>
        <begin position="137"/>
        <end position="156"/>
    </location>
</feature>
<feature type="transmembrane region" description="Helical" evidence="10">
    <location>
        <begin position="41"/>
        <end position="61"/>
    </location>
</feature>
<dbReference type="RefSeq" id="WP_191170460.1">
    <property type="nucleotide sequence ID" value="NZ_JACXZS010000002.1"/>
</dbReference>
<comment type="catalytic activity">
    <reaction evidence="1">
        <text>ATP + protein L-histidine = ADP + protein N-phospho-L-histidine.</text>
        <dbReference type="EC" id="2.7.13.3"/>
    </reaction>
</comment>
<keyword evidence="6 12" id="KW-0418">Kinase</keyword>
<dbReference type="Pfam" id="PF07730">
    <property type="entry name" value="HisKA_3"/>
    <property type="match status" value="1"/>
</dbReference>
<feature type="transmembrane region" description="Helical" evidence="10">
    <location>
        <begin position="214"/>
        <end position="238"/>
    </location>
</feature>
<feature type="coiled-coil region" evidence="9">
    <location>
        <begin position="430"/>
        <end position="460"/>
    </location>
</feature>
<keyword evidence="9" id="KW-0175">Coiled coil</keyword>
<gene>
    <name evidence="12" type="ORF">IF188_03765</name>
</gene>
<proteinExistence type="predicted"/>
<evidence type="ECO:0000256" key="4">
    <source>
        <dbReference type="ARBA" id="ARBA00022679"/>
    </source>
</evidence>
<dbReference type="Gene3D" id="3.30.565.10">
    <property type="entry name" value="Histidine kinase-like ATPase, C-terminal domain"/>
    <property type="match status" value="1"/>
</dbReference>
<dbReference type="InterPro" id="IPR050482">
    <property type="entry name" value="Sensor_HK_TwoCompSys"/>
</dbReference>
<dbReference type="PANTHER" id="PTHR24421:SF10">
    <property type="entry name" value="NITRATE_NITRITE SENSOR PROTEIN NARQ"/>
    <property type="match status" value="1"/>
</dbReference>
<dbReference type="SMART" id="SM00387">
    <property type="entry name" value="HATPase_c"/>
    <property type="match status" value="1"/>
</dbReference>
<feature type="domain" description="Histidine kinase/HSP90-like ATPase" evidence="11">
    <location>
        <begin position="559"/>
        <end position="649"/>
    </location>
</feature>
<evidence type="ECO:0000256" key="8">
    <source>
        <dbReference type="ARBA" id="ARBA00023012"/>
    </source>
</evidence>
<feature type="transmembrane region" description="Helical" evidence="10">
    <location>
        <begin position="277"/>
        <end position="298"/>
    </location>
</feature>
<evidence type="ECO:0000313" key="13">
    <source>
        <dbReference type="Proteomes" id="UP000598426"/>
    </source>
</evidence>
<dbReference type="Gene3D" id="1.20.5.1930">
    <property type="match status" value="1"/>
</dbReference>
<sequence length="649" mass="66953">MERTSGTAPRNAVIATTVALLALPAIGVGVVGVAASSAGAAWLAFAVAISIPALVLGPAVAMRTRLAVGIALAAAGLGIVVAAAVDTYLRGAADAGLPTATWLIALSAGWWMVLYAPWVWVLALFPTGRFETAFERITAWTVLATGVAFDLLVAVAPDAYPAPFAQAPHPWGTVPWAGVLALALLPLFLACLVAGAVSTLVRYRRSTGITRRRLRWLAIAAAIVPLALLLCWASYLLWGGVDAVLVGIAVFCVAIPLSIGGALLTANADADFWIVRVATWCVLLLAVLGIVAAATALADLVPDSGAVAIAAAATAAAVLAVMLLRRPLERAVAAVLFPRAERTVDALRRLLADVHRGAAPPERVVAVLRSGLEDPDVTVDYVLTADAGRGIPPVTAGVATPVTVGGARIATIVRAAEAVPQRIVDAAAPLLELARQRAQLARALREAEESRRRLMTAETDERRRLERDLHDGAQQRLVSLGMSLRLAQRREARGELDVAHALDDAIEAVAASISELRAVAHGLRPSRLDDGLAAALADLSSASAVPVEVHLDGDGIPDVVATTAYYVASEGIANAIKHAHAAQLTVSVVRTGDVVRVRVIDDGAGGATARTGGGLAGLADRVRAVGGALRIDSRAGSGTALEAELPCES</sequence>
<evidence type="ECO:0000256" key="9">
    <source>
        <dbReference type="SAM" id="Coils"/>
    </source>
</evidence>
<dbReference type="EC" id="2.7.13.3" evidence="2"/>
<dbReference type="Proteomes" id="UP000598426">
    <property type="component" value="Unassembled WGS sequence"/>
</dbReference>
<dbReference type="Pfam" id="PF02518">
    <property type="entry name" value="HATPase_c"/>
    <property type="match status" value="1"/>
</dbReference>
<keyword evidence="13" id="KW-1185">Reference proteome</keyword>
<reference evidence="12 13" key="1">
    <citation type="submission" date="2020-09" db="EMBL/GenBank/DDBJ databases">
        <title>Isolation and identification of active actinomycetes.</title>
        <authorList>
            <person name="Li X."/>
        </authorList>
    </citation>
    <scope>NUCLEOTIDE SEQUENCE [LARGE SCALE GENOMIC DNA]</scope>
    <source>
        <strain evidence="12 13">NEAU-LLC</strain>
    </source>
</reference>
<dbReference type="GO" id="GO:0016301">
    <property type="term" value="F:kinase activity"/>
    <property type="evidence" value="ECO:0007669"/>
    <property type="project" value="UniProtKB-KW"/>
</dbReference>
<evidence type="ECO:0000256" key="10">
    <source>
        <dbReference type="SAM" id="Phobius"/>
    </source>
</evidence>
<feature type="transmembrane region" description="Helical" evidence="10">
    <location>
        <begin position="68"/>
        <end position="89"/>
    </location>
</feature>
<dbReference type="EMBL" id="JACXZS010000002">
    <property type="protein sequence ID" value="MBD3940818.1"/>
    <property type="molecule type" value="Genomic_DNA"/>
</dbReference>
<feature type="transmembrane region" description="Helical" evidence="10">
    <location>
        <begin position="12"/>
        <end position="35"/>
    </location>
</feature>
<dbReference type="PANTHER" id="PTHR24421">
    <property type="entry name" value="NITRATE/NITRITE SENSOR PROTEIN NARX-RELATED"/>
    <property type="match status" value="1"/>
</dbReference>
<keyword evidence="8" id="KW-0902">Two-component regulatory system</keyword>
<evidence type="ECO:0000256" key="3">
    <source>
        <dbReference type="ARBA" id="ARBA00022553"/>
    </source>
</evidence>
<evidence type="ECO:0000256" key="2">
    <source>
        <dbReference type="ARBA" id="ARBA00012438"/>
    </source>
</evidence>
<accession>A0ABR8NJG8</accession>
<dbReference type="InterPro" id="IPR011712">
    <property type="entry name" value="Sig_transdc_His_kin_sub3_dim/P"/>
</dbReference>
<feature type="transmembrane region" description="Helical" evidence="10">
    <location>
        <begin position="304"/>
        <end position="324"/>
    </location>
</feature>
<evidence type="ECO:0000256" key="5">
    <source>
        <dbReference type="ARBA" id="ARBA00022741"/>
    </source>
</evidence>
<feature type="transmembrane region" description="Helical" evidence="10">
    <location>
        <begin position="244"/>
        <end position="265"/>
    </location>
</feature>
<evidence type="ECO:0000256" key="1">
    <source>
        <dbReference type="ARBA" id="ARBA00000085"/>
    </source>
</evidence>
<keyword evidence="3" id="KW-0597">Phosphoprotein</keyword>
<feature type="transmembrane region" description="Helical" evidence="10">
    <location>
        <begin position="101"/>
        <end position="125"/>
    </location>
</feature>
<evidence type="ECO:0000256" key="6">
    <source>
        <dbReference type="ARBA" id="ARBA00022777"/>
    </source>
</evidence>
<organism evidence="12 13">
    <name type="scientific">Microbacterium helvum</name>
    <dbReference type="NCBI Taxonomy" id="2773713"/>
    <lineage>
        <taxon>Bacteria</taxon>
        <taxon>Bacillati</taxon>
        <taxon>Actinomycetota</taxon>
        <taxon>Actinomycetes</taxon>
        <taxon>Micrococcales</taxon>
        <taxon>Microbacteriaceae</taxon>
        <taxon>Microbacterium</taxon>
    </lineage>
</organism>
<keyword evidence="5" id="KW-0547">Nucleotide-binding</keyword>
<comment type="caution">
    <text evidence="12">The sequence shown here is derived from an EMBL/GenBank/DDBJ whole genome shotgun (WGS) entry which is preliminary data.</text>
</comment>
<evidence type="ECO:0000313" key="12">
    <source>
        <dbReference type="EMBL" id="MBD3940818.1"/>
    </source>
</evidence>
<dbReference type="CDD" id="cd16917">
    <property type="entry name" value="HATPase_UhpB-NarQ-NarX-like"/>
    <property type="match status" value="1"/>
</dbReference>
<dbReference type="InterPro" id="IPR003594">
    <property type="entry name" value="HATPase_dom"/>
</dbReference>
<dbReference type="SUPFAM" id="SSF55874">
    <property type="entry name" value="ATPase domain of HSP90 chaperone/DNA topoisomerase II/histidine kinase"/>
    <property type="match status" value="1"/>
</dbReference>
<name>A0ABR8NJG8_9MICO</name>
<keyword evidence="10" id="KW-0472">Membrane</keyword>
<dbReference type="InterPro" id="IPR036890">
    <property type="entry name" value="HATPase_C_sf"/>
</dbReference>
<keyword evidence="10" id="KW-0812">Transmembrane</keyword>
<evidence type="ECO:0000256" key="7">
    <source>
        <dbReference type="ARBA" id="ARBA00022840"/>
    </source>
</evidence>
<protein>
    <recommendedName>
        <fullName evidence="2">histidine kinase</fullName>
        <ecNumber evidence="2">2.7.13.3</ecNumber>
    </recommendedName>
</protein>
<keyword evidence="4" id="KW-0808">Transferase</keyword>
<keyword evidence="10" id="KW-1133">Transmembrane helix</keyword>
<evidence type="ECO:0000259" key="11">
    <source>
        <dbReference type="SMART" id="SM00387"/>
    </source>
</evidence>
<feature type="transmembrane region" description="Helical" evidence="10">
    <location>
        <begin position="176"/>
        <end position="202"/>
    </location>
</feature>